<keyword evidence="4" id="KW-0812">Transmembrane</keyword>
<dbReference type="PANTHER" id="PTHR10983:SF14">
    <property type="entry name" value="1-ACYL-SN-GLYCEROL-3-PHOSPHATE ACYLTRANSFERASE ACL-12-RELATED"/>
    <property type="match status" value="1"/>
</dbReference>
<comment type="similarity">
    <text evidence="1">Belongs to the 1-acyl-sn-glycerol-3-phosphate acyltransferase family.</text>
</comment>
<sequence>MIAAKFDEQFDDQSAATAAATMSHHQQETMPGDLEDEPNINSILGLVSVLPDLRRWISLAVALYFCCMNVIVVPVACLCTLGLFLLPLKWISLSLFNRLEHELCRLVNDVWVSSGKYCGLRIVDYGDDITRIADKRALCIVNHLGLLDHFCLMTSFHDKGSLAGKYMWVIFNLWQWNPIGAMWTAHGNFFVQGTGVGEAKRAEILKTFRRHLQKNYWKYNYGWVITYPEGSRLFLIKDTEQRFCANEGLTPFKHCTHPRVGAAHSVLKICGPLMEKKDAMECPPVEYIVDVTIGYHKGIVPHFGRWLLGIWPSEESVNVAVHYQIHRVSREWCDEVKVFRQWLYEQYRKKDLLLDHFYKTGNFLCNAEDCESASIRGRPVDVSDLRCLMVQIVWLALFYFHLNMCLRPLWRILIALFS</sequence>
<accession>A0ABD2K3V4</accession>
<gene>
    <name evidence="6" type="ORF">niasHS_003868</name>
</gene>
<dbReference type="SMART" id="SM00563">
    <property type="entry name" value="PlsC"/>
    <property type="match status" value="1"/>
</dbReference>
<evidence type="ECO:0000256" key="4">
    <source>
        <dbReference type="SAM" id="Phobius"/>
    </source>
</evidence>
<comment type="caution">
    <text evidence="6">The sequence shown here is derived from an EMBL/GenBank/DDBJ whole genome shotgun (WGS) entry which is preliminary data.</text>
</comment>
<dbReference type="EMBL" id="JBICCN010000054">
    <property type="protein sequence ID" value="KAL3097420.1"/>
    <property type="molecule type" value="Genomic_DNA"/>
</dbReference>
<keyword evidence="2" id="KW-0808">Transferase</keyword>
<feature type="domain" description="Phospholipid/glycerol acyltransferase" evidence="5">
    <location>
        <begin position="137"/>
        <end position="296"/>
    </location>
</feature>
<proteinExistence type="inferred from homology"/>
<evidence type="ECO:0000259" key="5">
    <source>
        <dbReference type="SMART" id="SM00563"/>
    </source>
</evidence>
<evidence type="ECO:0000313" key="6">
    <source>
        <dbReference type="EMBL" id="KAL3097420.1"/>
    </source>
</evidence>
<reference evidence="6 7" key="1">
    <citation type="submission" date="2024-10" db="EMBL/GenBank/DDBJ databases">
        <authorList>
            <person name="Kim D."/>
        </authorList>
    </citation>
    <scope>NUCLEOTIDE SEQUENCE [LARGE SCALE GENOMIC DNA]</scope>
    <source>
        <strain evidence="6">Taebaek</strain>
    </source>
</reference>
<dbReference type="InterPro" id="IPR002123">
    <property type="entry name" value="Plipid/glycerol_acylTrfase"/>
</dbReference>
<dbReference type="Proteomes" id="UP001620645">
    <property type="component" value="Unassembled WGS sequence"/>
</dbReference>
<keyword evidence="4" id="KW-1133">Transmembrane helix</keyword>
<feature type="transmembrane region" description="Helical" evidence="4">
    <location>
        <begin position="56"/>
        <end position="86"/>
    </location>
</feature>
<name>A0ABD2K3V4_HETSC</name>
<keyword evidence="7" id="KW-1185">Reference proteome</keyword>
<dbReference type="InterPro" id="IPR032098">
    <property type="entry name" value="Acyltransf_C"/>
</dbReference>
<evidence type="ECO:0000256" key="3">
    <source>
        <dbReference type="ARBA" id="ARBA00023315"/>
    </source>
</evidence>
<dbReference type="AlphaFoldDB" id="A0ABD2K3V4"/>
<evidence type="ECO:0000313" key="7">
    <source>
        <dbReference type="Proteomes" id="UP001620645"/>
    </source>
</evidence>
<dbReference type="CDD" id="cd07990">
    <property type="entry name" value="LPLAT_LCLAT1-like"/>
    <property type="match status" value="1"/>
</dbReference>
<dbReference type="Pfam" id="PF16076">
    <property type="entry name" value="Acyltransf_C"/>
    <property type="match status" value="1"/>
</dbReference>
<organism evidence="6 7">
    <name type="scientific">Heterodera schachtii</name>
    <name type="common">Sugarbeet cyst nematode worm</name>
    <name type="synonym">Tylenchus schachtii</name>
    <dbReference type="NCBI Taxonomy" id="97005"/>
    <lineage>
        <taxon>Eukaryota</taxon>
        <taxon>Metazoa</taxon>
        <taxon>Ecdysozoa</taxon>
        <taxon>Nematoda</taxon>
        <taxon>Chromadorea</taxon>
        <taxon>Rhabditida</taxon>
        <taxon>Tylenchina</taxon>
        <taxon>Tylenchomorpha</taxon>
        <taxon>Tylenchoidea</taxon>
        <taxon>Heteroderidae</taxon>
        <taxon>Heteroderinae</taxon>
        <taxon>Heterodera</taxon>
    </lineage>
</organism>
<dbReference type="PANTHER" id="PTHR10983">
    <property type="entry name" value="1-ACYLGLYCEROL-3-PHOSPHATE ACYLTRANSFERASE-RELATED"/>
    <property type="match status" value="1"/>
</dbReference>
<keyword evidence="3" id="KW-0012">Acyltransferase</keyword>
<keyword evidence="4" id="KW-0472">Membrane</keyword>
<evidence type="ECO:0000256" key="1">
    <source>
        <dbReference type="ARBA" id="ARBA00008655"/>
    </source>
</evidence>
<protein>
    <recommendedName>
        <fullName evidence="5">Phospholipid/glycerol acyltransferase domain-containing protein</fullName>
    </recommendedName>
</protein>
<dbReference type="GO" id="GO:0016746">
    <property type="term" value="F:acyltransferase activity"/>
    <property type="evidence" value="ECO:0007669"/>
    <property type="project" value="UniProtKB-KW"/>
</dbReference>
<evidence type="ECO:0000256" key="2">
    <source>
        <dbReference type="ARBA" id="ARBA00022679"/>
    </source>
</evidence>